<evidence type="ECO:0008006" key="3">
    <source>
        <dbReference type="Google" id="ProtNLM"/>
    </source>
</evidence>
<gene>
    <name evidence="1" type="ORF">KUI_0993</name>
</gene>
<evidence type="ECO:0000313" key="2">
    <source>
        <dbReference type="Proteomes" id="UP000003121"/>
    </source>
</evidence>
<organism evidence="1 2">
    <name type="scientific">Taylorella equigenitalis ATCC 35865</name>
    <dbReference type="NCBI Taxonomy" id="743973"/>
    <lineage>
        <taxon>Bacteria</taxon>
        <taxon>Pseudomonadati</taxon>
        <taxon>Pseudomonadota</taxon>
        <taxon>Betaproteobacteria</taxon>
        <taxon>Burkholderiales</taxon>
        <taxon>Alcaligenaceae</taxon>
        <taxon>Taylorella</taxon>
    </lineage>
</organism>
<protein>
    <recommendedName>
        <fullName evidence="3">DUF4303 domain-containing protein</fullName>
    </recommendedName>
</protein>
<dbReference type="EMBL" id="CP003264">
    <property type="protein sequence ID" value="AFN36063.1"/>
    <property type="molecule type" value="Genomic_DNA"/>
</dbReference>
<evidence type="ECO:0000313" key="1">
    <source>
        <dbReference type="EMBL" id="AFN36063.1"/>
    </source>
</evidence>
<dbReference type="Pfam" id="PF14136">
    <property type="entry name" value="DUF4303"/>
    <property type="match status" value="1"/>
</dbReference>
<reference evidence="1 2" key="1">
    <citation type="journal article" date="2012" name="Vet. Microbiol.">
        <title>Comparative genomic analyses of the Taylorellae.</title>
        <authorList>
            <person name="Hauser H."/>
            <person name="Richter D.C."/>
            <person name="van Tonder A."/>
            <person name="Clark L."/>
            <person name="Preston A."/>
        </authorList>
    </citation>
    <scope>NUCLEOTIDE SEQUENCE [LARGE SCALE GENOMIC DNA]</scope>
    <source>
        <strain evidence="1 2">ATCC 35865</strain>
    </source>
</reference>
<accession>A0ABN4AVQ1</accession>
<keyword evidence="2" id="KW-1185">Reference proteome</keyword>
<dbReference type="InterPro" id="IPR025409">
    <property type="entry name" value="DUF4303"/>
</dbReference>
<sequence>MDEKKLIQDIVNATKSAFNRLIQKHIEEHFYVFILYTDEDCITVLPAANSIETLNKKILDLKLSDDEIAEFKWSSAEWGYEAVYDEEFIPICNYLKNESLKLTDSDEFKKFKKKVLLCMEEALKSIDNEGFFDERRKDLVLYISSSNDEESYELENESAKNLNSQEKYLEFLDRFSEAD</sequence>
<proteinExistence type="predicted"/>
<dbReference type="GeneID" id="79939199"/>
<dbReference type="RefSeq" id="WP_014840440.1">
    <property type="nucleotide sequence ID" value="NC_018108.1"/>
</dbReference>
<dbReference type="Proteomes" id="UP000003121">
    <property type="component" value="Chromosome"/>
</dbReference>
<name>A0ABN4AVQ1_9BURK</name>